<feature type="compositionally biased region" description="Low complexity" evidence="6">
    <location>
        <begin position="311"/>
        <end position="361"/>
    </location>
</feature>
<reference evidence="9 10" key="1">
    <citation type="submission" date="2018-06" db="EMBL/GenBank/DDBJ databases">
        <title>Freshwater and sediment microbial communities from various areas in North America, analyzing microbe dynamics in response to fracking.</title>
        <authorList>
            <person name="Lamendella R."/>
        </authorList>
    </citation>
    <scope>NUCLEOTIDE SEQUENCE [LARGE SCALE GENOMIC DNA]</scope>
    <source>
        <strain evidence="9 10">3b_TX</strain>
    </source>
</reference>
<feature type="compositionally biased region" description="Pro residues" evidence="6">
    <location>
        <begin position="300"/>
        <end position="309"/>
    </location>
</feature>
<feature type="region of interest" description="Disordered" evidence="6">
    <location>
        <begin position="413"/>
        <end position="589"/>
    </location>
</feature>
<feature type="compositionally biased region" description="Low complexity" evidence="6">
    <location>
        <begin position="537"/>
        <end position="548"/>
    </location>
</feature>
<sequence length="589" mass="60443">MDAHLHQPGDNLAEFRDEDLLSLIDAGTSGAYAELHRRYRDQALRVAAESLDPGAARDAVADAFLTLLKTLLHENPTVDAAEVDAPKQGAEFETRLMETLREEITARTASVPQPGAATAPAPAEALNEAVDPALAAAALSALPDNWQRILWLREVERLSPRAVADHLDITPTAVNQLAVRARRGLQDAWIALRASGDAMTSDCRSTADRLGDLASGRMGPARRRAVRSHLEGCAECSAIAAELHEFSVRCRAVLIPGLLVSPTVIERLADTVVAVAADPEPSAIVPAPSPEPTKTHAPAAPSPRAPEQPRPSASAGAGGAAASTAGGGAAAPTEQTAAEPTPTEAAGPASGPAEPLQTAEPVPDDAAEPVPVQVAAASAPAAPVRRKRLPKRAILIPAAAAVALAATLLGFSFSSPDTEEAGYHSEEDAQSAPRDAAPTTPEPSPGDPEEETSTPEDPAPPQTVDTDEDSPSTSSGEHDASDRDRDEETRDDERGPEAPNGESGSRPSPREPGRDDSPGELEETPSIGPGPDDGTGSEAPSTPVEEPSAPTPAPEPPSEPAPEPPSSPSPGGDTGGDGSSQIGTQSSSA</sequence>
<evidence type="ECO:0000256" key="5">
    <source>
        <dbReference type="ARBA" id="ARBA00023163"/>
    </source>
</evidence>
<evidence type="ECO:0000313" key="9">
    <source>
        <dbReference type="EMBL" id="RBP73703.1"/>
    </source>
</evidence>
<feature type="region of interest" description="Disordered" evidence="6">
    <location>
        <begin position="282"/>
        <end position="387"/>
    </location>
</feature>
<evidence type="ECO:0000256" key="3">
    <source>
        <dbReference type="ARBA" id="ARBA00023082"/>
    </source>
</evidence>
<dbReference type="InterPro" id="IPR027383">
    <property type="entry name" value="Znf_put"/>
</dbReference>
<evidence type="ECO:0000259" key="8">
    <source>
        <dbReference type="Pfam" id="PF13490"/>
    </source>
</evidence>
<dbReference type="GO" id="GO:0000428">
    <property type="term" value="C:DNA-directed RNA polymerase complex"/>
    <property type="evidence" value="ECO:0007669"/>
    <property type="project" value="UniProtKB-KW"/>
</dbReference>
<dbReference type="AlphaFoldDB" id="A0A366IQ05"/>
<feature type="domain" description="RNA polymerase sigma factor 70 region 4 type 2" evidence="7">
    <location>
        <begin position="137"/>
        <end position="183"/>
    </location>
</feature>
<name>A0A366IQ05_9MICO</name>
<dbReference type="InterPro" id="IPR039425">
    <property type="entry name" value="RNA_pol_sigma-70-like"/>
</dbReference>
<dbReference type="Pfam" id="PF13490">
    <property type="entry name" value="zf-HC2"/>
    <property type="match status" value="1"/>
</dbReference>
<evidence type="ECO:0000259" key="7">
    <source>
        <dbReference type="Pfam" id="PF08281"/>
    </source>
</evidence>
<gene>
    <name evidence="9" type="ORF">DFO65_102231</name>
</gene>
<dbReference type="GO" id="GO:0016987">
    <property type="term" value="F:sigma factor activity"/>
    <property type="evidence" value="ECO:0007669"/>
    <property type="project" value="UniProtKB-KW"/>
</dbReference>
<dbReference type="PANTHER" id="PTHR43133:SF8">
    <property type="entry name" value="RNA POLYMERASE SIGMA FACTOR HI_1459-RELATED"/>
    <property type="match status" value="1"/>
</dbReference>
<dbReference type="Gene3D" id="1.10.10.10">
    <property type="entry name" value="Winged helix-like DNA-binding domain superfamily/Winged helix DNA-binding domain"/>
    <property type="match status" value="1"/>
</dbReference>
<organism evidence="9 10">
    <name type="scientific">Brevibacterium celere</name>
    <dbReference type="NCBI Taxonomy" id="225845"/>
    <lineage>
        <taxon>Bacteria</taxon>
        <taxon>Bacillati</taxon>
        <taxon>Actinomycetota</taxon>
        <taxon>Actinomycetes</taxon>
        <taxon>Micrococcales</taxon>
        <taxon>Brevibacteriaceae</taxon>
        <taxon>Brevibacterium</taxon>
    </lineage>
</organism>
<comment type="caution">
    <text evidence="9">The sequence shown here is derived from an EMBL/GenBank/DDBJ whole genome shotgun (WGS) entry which is preliminary data.</text>
</comment>
<evidence type="ECO:0000256" key="6">
    <source>
        <dbReference type="SAM" id="MobiDB-lite"/>
    </source>
</evidence>
<dbReference type="PANTHER" id="PTHR43133">
    <property type="entry name" value="RNA POLYMERASE ECF-TYPE SIGMA FACTO"/>
    <property type="match status" value="1"/>
</dbReference>
<feature type="compositionally biased region" description="Low complexity" evidence="6">
    <location>
        <begin position="579"/>
        <end position="589"/>
    </location>
</feature>
<dbReference type="InterPro" id="IPR013249">
    <property type="entry name" value="RNA_pol_sigma70_r4_t2"/>
</dbReference>
<keyword evidence="5" id="KW-0804">Transcription</keyword>
<keyword evidence="2" id="KW-0805">Transcription regulation</keyword>
<keyword evidence="4" id="KW-0238">DNA-binding</keyword>
<evidence type="ECO:0000313" key="10">
    <source>
        <dbReference type="Proteomes" id="UP000253509"/>
    </source>
</evidence>
<dbReference type="GO" id="GO:0006352">
    <property type="term" value="P:DNA-templated transcription initiation"/>
    <property type="evidence" value="ECO:0007669"/>
    <property type="project" value="InterPro"/>
</dbReference>
<dbReference type="InterPro" id="IPR013324">
    <property type="entry name" value="RNA_pol_sigma_r3/r4-like"/>
</dbReference>
<dbReference type="GO" id="GO:0003677">
    <property type="term" value="F:DNA binding"/>
    <property type="evidence" value="ECO:0007669"/>
    <property type="project" value="UniProtKB-KW"/>
</dbReference>
<feature type="compositionally biased region" description="Pro residues" evidence="6">
    <location>
        <begin position="549"/>
        <end position="568"/>
    </location>
</feature>
<dbReference type="InterPro" id="IPR036388">
    <property type="entry name" value="WH-like_DNA-bd_sf"/>
</dbReference>
<evidence type="ECO:0000256" key="1">
    <source>
        <dbReference type="ARBA" id="ARBA00010641"/>
    </source>
</evidence>
<dbReference type="Proteomes" id="UP000253509">
    <property type="component" value="Unassembled WGS sequence"/>
</dbReference>
<dbReference type="EMBL" id="QNSB01000002">
    <property type="protein sequence ID" value="RBP73703.1"/>
    <property type="molecule type" value="Genomic_DNA"/>
</dbReference>
<keyword evidence="9" id="KW-0240">DNA-directed RNA polymerase</keyword>
<protein>
    <submittedName>
        <fullName evidence="9">DNA-directed RNA polymerase specialized sigma24 family protein</fullName>
    </submittedName>
</protein>
<dbReference type="SUPFAM" id="SSF88659">
    <property type="entry name" value="Sigma3 and sigma4 domains of RNA polymerase sigma factors"/>
    <property type="match status" value="1"/>
</dbReference>
<feature type="compositionally biased region" description="Basic and acidic residues" evidence="6">
    <location>
        <begin position="508"/>
        <end position="517"/>
    </location>
</feature>
<comment type="similarity">
    <text evidence="1">Belongs to the sigma-70 factor family. ECF subfamily.</text>
</comment>
<proteinExistence type="inferred from homology"/>
<feature type="domain" description="Putative zinc-finger" evidence="8">
    <location>
        <begin position="203"/>
        <end position="236"/>
    </location>
</feature>
<evidence type="ECO:0000256" key="2">
    <source>
        <dbReference type="ARBA" id="ARBA00023015"/>
    </source>
</evidence>
<dbReference type="RefSeq" id="WP_113903080.1">
    <property type="nucleotide sequence ID" value="NZ_QNSB01000002.1"/>
</dbReference>
<keyword evidence="10" id="KW-1185">Reference proteome</keyword>
<keyword evidence="3" id="KW-0731">Sigma factor</keyword>
<feature type="compositionally biased region" description="Low complexity" evidence="6">
    <location>
        <begin position="368"/>
        <end position="383"/>
    </location>
</feature>
<evidence type="ECO:0000256" key="4">
    <source>
        <dbReference type="ARBA" id="ARBA00023125"/>
    </source>
</evidence>
<accession>A0A366IQ05</accession>
<dbReference type="Gene3D" id="1.10.1740.10">
    <property type="match status" value="1"/>
</dbReference>
<dbReference type="Pfam" id="PF08281">
    <property type="entry name" value="Sigma70_r4_2"/>
    <property type="match status" value="1"/>
</dbReference>
<feature type="compositionally biased region" description="Basic and acidic residues" evidence="6">
    <location>
        <begin position="476"/>
        <end position="496"/>
    </location>
</feature>